<keyword evidence="3" id="KW-0808">Transferase</keyword>
<dbReference type="GO" id="GO:0008120">
    <property type="term" value="F:ceramide glucosyltransferase activity"/>
    <property type="evidence" value="ECO:0007669"/>
    <property type="project" value="TreeGrafter"/>
</dbReference>
<evidence type="ECO:0000256" key="4">
    <source>
        <dbReference type="ARBA" id="ARBA00022692"/>
    </source>
</evidence>
<evidence type="ECO:0000313" key="7">
    <source>
        <dbReference type="EMBL" id="AIA91773.1"/>
    </source>
</evidence>
<name>A0A060C529_9RHOB</name>
<organism evidence="7">
    <name type="scientific">uncultured Rhodobacter sp</name>
    <dbReference type="NCBI Taxonomy" id="204728"/>
    <lineage>
        <taxon>Bacteria</taxon>
        <taxon>Pseudomonadati</taxon>
        <taxon>Pseudomonadota</taxon>
        <taxon>Alphaproteobacteria</taxon>
        <taxon>Rhodobacterales</taxon>
        <taxon>Rhodobacter group</taxon>
        <taxon>Rhodobacter</taxon>
        <taxon>environmental samples</taxon>
    </lineage>
</organism>
<evidence type="ECO:0000256" key="2">
    <source>
        <dbReference type="ARBA" id="ARBA00022676"/>
    </source>
</evidence>
<keyword evidence="2" id="KW-0328">Glycosyltransferase</keyword>
<dbReference type="InterPro" id="IPR025993">
    <property type="entry name" value="Ceramide_glucosylTrfase"/>
</dbReference>
<evidence type="ECO:0000256" key="6">
    <source>
        <dbReference type="ARBA" id="ARBA00023136"/>
    </source>
</evidence>
<dbReference type="GO" id="GO:0006679">
    <property type="term" value="P:glucosylceramide biosynthetic process"/>
    <property type="evidence" value="ECO:0007669"/>
    <property type="project" value="TreeGrafter"/>
</dbReference>
<protein>
    <submittedName>
        <fullName evidence="7">CAZy families GT21 protein</fullName>
    </submittedName>
</protein>
<evidence type="ECO:0000256" key="1">
    <source>
        <dbReference type="ARBA" id="ARBA00004141"/>
    </source>
</evidence>
<keyword evidence="5" id="KW-1133">Transmembrane helix</keyword>
<dbReference type="PANTHER" id="PTHR12726:SF0">
    <property type="entry name" value="CERAMIDE GLUCOSYLTRANSFERASE"/>
    <property type="match status" value="1"/>
</dbReference>
<proteinExistence type="predicted"/>
<accession>A0A060C529</accession>
<comment type="subcellular location">
    <subcellularLocation>
        <location evidence="1">Membrane</location>
        <topology evidence="1">Multi-pass membrane protein</topology>
    </subcellularLocation>
</comment>
<dbReference type="GO" id="GO:0016020">
    <property type="term" value="C:membrane"/>
    <property type="evidence" value="ECO:0007669"/>
    <property type="project" value="UniProtKB-SubCell"/>
</dbReference>
<keyword evidence="4" id="KW-0812">Transmembrane</keyword>
<evidence type="ECO:0000256" key="3">
    <source>
        <dbReference type="ARBA" id="ARBA00022679"/>
    </source>
</evidence>
<dbReference type="EMBL" id="KF124456">
    <property type="protein sequence ID" value="AIA91773.1"/>
    <property type="molecule type" value="Genomic_DNA"/>
</dbReference>
<dbReference type="PANTHER" id="PTHR12726">
    <property type="entry name" value="CERAMIDE GLUCOSYLTRANSFERASE"/>
    <property type="match status" value="1"/>
</dbReference>
<evidence type="ECO:0000256" key="5">
    <source>
        <dbReference type="ARBA" id="ARBA00022989"/>
    </source>
</evidence>
<reference evidence="7" key="1">
    <citation type="journal article" date="2013" name="Environ. Microbiol.">
        <title>Seasonally variable intestinal metagenomes of the red palm weevil (Rhynchophorus ferrugineus).</title>
        <authorList>
            <person name="Jia S."/>
            <person name="Zhang X."/>
            <person name="Zhang G."/>
            <person name="Yin A."/>
            <person name="Zhang S."/>
            <person name="Li F."/>
            <person name="Wang L."/>
            <person name="Zhao D."/>
            <person name="Yun Q."/>
            <person name="Tala"/>
            <person name="Wang J."/>
            <person name="Sun G."/>
            <person name="Baabdullah M."/>
            <person name="Yu X."/>
            <person name="Hu S."/>
            <person name="Al-Mssallem I.S."/>
            <person name="Yu J."/>
        </authorList>
    </citation>
    <scope>NUCLEOTIDE SEQUENCE</scope>
</reference>
<keyword evidence="6" id="KW-0472">Membrane</keyword>
<feature type="non-terminal residue" evidence="7">
    <location>
        <position position="96"/>
    </location>
</feature>
<sequence>MIAAVLTAFALLALAVHFLGAALVAVRYLRPGRPQGGAARPSFTVIRPVCGTDPFDRETLGTTFELDDPQVQILFCAATEADPAVPLVRDLIARHP</sequence>
<dbReference type="AlphaFoldDB" id="A0A060C529"/>